<feature type="chain" id="PRO_5012178450" description="Alpha-galactosidase" evidence="8">
    <location>
        <begin position="22"/>
        <end position="739"/>
    </location>
</feature>
<dbReference type="PANTHER" id="PTHR43053">
    <property type="entry name" value="GLYCOSIDASE FAMILY 31"/>
    <property type="match status" value="1"/>
</dbReference>
<evidence type="ECO:0000256" key="3">
    <source>
        <dbReference type="ARBA" id="ARBA00022801"/>
    </source>
</evidence>
<dbReference type="RefSeq" id="WP_096609507.1">
    <property type="nucleotide sequence ID" value="NZ_NWVD01000001.1"/>
</dbReference>
<dbReference type="FunFam" id="3.20.20.70:FF:000118">
    <property type="entry name" value="Alpha-galactosidase"/>
    <property type="match status" value="1"/>
</dbReference>
<evidence type="ECO:0000313" key="11">
    <source>
        <dbReference type="EMBL" id="PCG10014.1"/>
    </source>
</evidence>
<dbReference type="SUPFAM" id="SSF51445">
    <property type="entry name" value="(Trans)glycosidases"/>
    <property type="match status" value="1"/>
</dbReference>
<dbReference type="InterPro" id="IPR031705">
    <property type="entry name" value="Glyco_hydro_36_C"/>
</dbReference>
<comment type="caution">
    <text evidence="11">The sequence shown here is derived from an EMBL/GenBank/DDBJ whole genome shotgun (WGS) entry which is preliminary data.</text>
</comment>
<dbReference type="InterPro" id="IPR002252">
    <property type="entry name" value="Glyco_hydro_36"/>
</dbReference>
<comment type="catalytic activity">
    <reaction evidence="1 5">
        <text>Hydrolysis of terminal, non-reducing alpha-D-galactose residues in alpha-D-galactosides, including galactose oligosaccharides, galactomannans and galactolipids.</text>
        <dbReference type="EC" id="3.2.1.22"/>
    </reaction>
</comment>
<dbReference type="InterPro" id="IPR013780">
    <property type="entry name" value="Glyco_hydro_b"/>
</dbReference>
<feature type="binding site" evidence="7">
    <location>
        <position position="544"/>
    </location>
    <ligand>
        <name>substrate</name>
    </ligand>
</feature>
<dbReference type="InterPro" id="IPR031704">
    <property type="entry name" value="Glyco_hydro_36_N"/>
</dbReference>
<evidence type="ECO:0000256" key="1">
    <source>
        <dbReference type="ARBA" id="ARBA00001255"/>
    </source>
</evidence>
<dbReference type="Proteomes" id="UP000218784">
    <property type="component" value="Unassembled WGS sequence"/>
</dbReference>
<evidence type="ECO:0000256" key="7">
    <source>
        <dbReference type="PIRSR" id="PIRSR005536-2"/>
    </source>
</evidence>
<dbReference type="PRINTS" id="PR00743">
    <property type="entry name" value="GLHYDRLASE36"/>
</dbReference>
<gene>
    <name evidence="11" type="ORF">COA17_00645</name>
</gene>
<keyword evidence="3 5" id="KW-0378">Hydrolase</keyword>
<dbReference type="GO" id="GO:0004557">
    <property type="term" value="F:alpha-galactosidase activity"/>
    <property type="evidence" value="ECO:0007669"/>
    <property type="project" value="UniProtKB-UniRule"/>
</dbReference>
<dbReference type="InterPro" id="IPR017853">
    <property type="entry name" value="GH"/>
</dbReference>
<feature type="binding site" evidence="7">
    <location>
        <position position="193"/>
    </location>
    <ligand>
        <name>substrate</name>
    </ligand>
</feature>
<dbReference type="GO" id="GO:0016052">
    <property type="term" value="P:carbohydrate catabolic process"/>
    <property type="evidence" value="ECO:0007669"/>
    <property type="project" value="InterPro"/>
</dbReference>
<dbReference type="EC" id="3.2.1.22" evidence="2 5"/>
<reference evidence="11 12" key="1">
    <citation type="submission" date="2017-09" db="EMBL/GenBank/DDBJ databases">
        <title>Sphingomonas ginsenosidimutans KACC 14949, whole genome shotgun sequence.</title>
        <authorList>
            <person name="Feng G."/>
            <person name="Zhu H."/>
        </authorList>
    </citation>
    <scope>NUCLEOTIDE SEQUENCE [LARGE SCALE GENOMIC DNA]</scope>
    <source>
        <strain evidence="11 12">KACC 14949</strain>
    </source>
</reference>
<dbReference type="Pfam" id="PF16875">
    <property type="entry name" value="Glyco_hydro_36N"/>
    <property type="match status" value="1"/>
</dbReference>
<dbReference type="PANTHER" id="PTHR43053:SF3">
    <property type="entry name" value="ALPHA-GALACTOSIDASE C-RELATED"/>
    <property type="match status" value="1"/>
</dbReference>
<dbReference type="Gene3D" id="3.20.20.70">
    <property type="entry name" value="Aldolase class I"/>
    <property type="match status" value="1"/>
</dbReference>
<organism evidence="11 12">
    <name type="scientific">Sphingomonas ginsenosidimutans</name>
    <dbReference type="NCBI Taxonomy" id="862134"/>
    <lineage>
        <taxon>Bacteria</taxon>
        <taxon>Pseudomonadati</taxon>
        <taxon>Pseudomonadota</taxon>
        <taxon>Alphaproteobacteria</taxon>
        <taxon>Sphingomonadales</taxon>
        <taxon>Sphingomonadaceae</taxon>
        <taxon>Sphingomonas</taxon>
    </lineage>
</organism>
<evidence type="ECO:0000259" key="10">
    <source>
        <dbReference type="Pfam" id="PF16875"/>
    </source>
</evidence>
<feature type="active site" description="Proton donor" evidence="6">
    <location>
        <position position="544"/>
    </location>
</feature>
<dbReference type="EMBL" id="NWVD01000001">
    <property type="protein sequence ID" value="PCG10014.1"/>
    <property type="molecule type" value="Genomic_DNA"/>
</dbReference>
<accession>A0A2A4I062</accession>
<protein>
    <recommendedName>
        <fullName evidence="2 5">Alpha-galactosidase</fullName>
        <ecNumber evidence="2 5">3.2.1.22</ecNumber>
    </recommendedName>
</protein>
<dbReference type="Gene3D" id="2.60.40.1180">
    <property type="entry name" value="Golgi alpha-mannosidase II"/>
    <property type="match status" value="1"/>
</dbReference>
<dbReference type="InterPro" id="IPR050985">
    <property type="entry name" value="Alpha-glycosidase_related"/>
</dbReference>
<dbReference type="InterPro" id="IPR038417">
    <property type="entry name" value="Alpga-gal_N_sf"/>
</dbReference>
<evidence type="ECO:0000256" key="6">
    <source>
        <dbReference type="PIRSR" id="PIRSR005536-1"/>
    </source>
</evidence>
<dbReference type="Pfam" id="PF02065">
    <property type="entry name" value="Melibiase"/>
    <property type="match status" value="1"/>
</dbReference>
<name>A0A2A4I062_9SPHN</name>
<dbReference type="InterPro" id="IPR000111">
    <property type="entry name" value="Glyco_hydro_27/36_CS"/>
</dbReference>
<feature type="binding site" evidence="7">
    <location>
        <position position="522"/>
    </location>
    <ligand>
        <name>substrate</name>
    </ligand>
</feature>
<feature type="signal peptide" evidence="8">
    <location>
        <begin position="1"/>
        <end position="21"/>
    </location>
</feature>
<evidence type="ECO:0000256" key="2">
    <source>
        <dbReference type="ARBA" id="ARBA00012755"/>
    </source>
</evidence>
<dbReference type="CDD" id="cd14791">
    <property type="entry name" value="GH36"/>
    <property type="match status" value="1"/>
</dbReference>
<proteinExistence type="inferred from homology"/>
<feature type="domain" description="Glycosyl hydrolase family 36 C-terminal" evidence="9">
    <location>
        <begin position="649"/>
        <end position="730"/>
    </location>
</feature>
<dbReference type="Pfam" id="PF16874">
    <property type="entry name" value="Glyco_hydro_36C"/>
    <property type="match status" value="1"/>
</dbReference>
<feature type="binding site" evidence="7">
    <location>
        <begin position="362"/>
        <end position="363"/>
    </location>
    <ligand>
        <name>substrate</name>
    </ligand>
</feature>
<evidence type="ECO:0000259" key="9">
    <source>
        <dbReference type="Pfam" id="PF16874"/>
    </source>
</evidence>
<keyword evidence="8" id="KW-0732">Signal</keyword>
<feature type="binding site" evidence="7">
    <location>
        <position position="439"/>
    </location>
    <ligand>
        <name>substrate</name>
    </ligand>
</feature>
<evidence type="ECO:0000256" key="4">
    <source>
        <dbReference type="ARBA" id="ARBA00023295"/>
    </source>
</evidence>
<evidence type="ECO:0000256" key="8">
    <source>
        <dbReference type="SAM" id="SignalP"/>
    </source>
</evidence>
<comment type="similarity">
    <text evidence="5">Belongs to the glycosyl hydrolase.</text>
</comment>
<keyword evidence="4 5" id="KW-0326">Glycosidase</keyword>
<feature type="domain" description="Glycosyl hydrolase family 36 N-terminal" evidence="10">
    <location>
        <begin position="50"/>
        <end position="278"/>
    </location>
</feature>
<dbReference type="InterPro" id="IPR013785">
    <property type="entry name" value="Aldolase_TIM"/>
</dbReference>
<dbReference type="Gene3D" id="2.70.98.60">
    <property type="entry name" value="alpha-galactosidase from lactobacil brevis"/>
    <property type="match status" value="1"/>
</dbReference>
<feature type="binding site" evidence="7">
    <location>
        <begin position="472"/>
        <end position="476"/>
    </location>
    <ligand>
        <name>substrate</name>
    </ligand>
</feature>
<sequence>MRINRWVTGLVAVMWPSIAWAQASFDATRQMFRLDGGEVTYAFKVNAEGILQSVYWGRRLPDRAPLAAPELSGLSGFDVAANVVPQEYAGQGGGLYAEPALKITWPDGNRDLVLHYRSHQIDGDTIRVTLSDLDRPVFVTLTYTIDRGTGVLARSARIENRGADDVRIDQAAGAGLTLPVAYDYQLHYSTGRWAAEWTLQHRPLVAGSTVLESRRGSTGSQNNPWFMVSRDATTEDHGPAWIGALAWSGSWRMTFDQDVTGRIRITGGYNPFDFAYRLRPGAQLDTPVMYVGYSDEGKGGASRLFHRFQRDHILPHGDGDRPALRKVLYNSWEATYFDVNEAGQMALAERAAALGVERFVMDDGWFGARNNDKAGLGDWTVNPAKFPRGLGPLIQKVRSLGMDFGLWVEPEMINPDSDLFRAHPDWAMQFKGRPRTEGRNQLVLNLARTDVRDHVLKVLDDLLTQNDIAFLKWDYNRNWSEPGWPDADVAEQQTIYVAYVRNLYWIIDELRRRHPRVEIESCSGGGGRVDLGIMARTDQMWPSDNTDPYDRLLIQDGYTQAYAPATMMAWVTDSPNWVNQRQTTLPFRFLSAMQGGLGIGTNLNKWTPAEVETARYYVAAYKRIRETVQRGSLYRLNRESRADPRWTNLYVAADRSQAALFTLVGSTHKLDVMPTINLAGLDAEATYRIETMEGTPLPATIPASATGAYWMNHGVDVTLRGDFQGMGFILSRTSRGERR</sequence>
<dbReference type="AlphaFoldDB" id="A0A2A4I062"/>
<feature type="active site" description="Nucleophile" evidence="6">
    <location>
        <position position="474"/>
    </location>
</feature>
<dbReference type="PIRSF" id="PIRSF005536">
    <property type="entry name" value="Agal"/>
    <property type="match status" value="1"/>
</dbReference>
<evidence type="ECO:0000313" key="12">
    <source>
        <dbReference type="Proteomes" id="UP000218784"/>
    </source>
</evidence>
<dbReference type="PROSITE" id="PS00512">
    <property type="entry name" value="ALPHA_GALACTOSIDASE"/>
    <property type="match status" value="1"/>
</dbReference>
<evidence type="ECO:0000256" key="5">
    <source>
        <dbReference type="PIRNR" id="PIRNR005536"/>
    </source>
</evidence>
<keyword evidence="12" id="KW-1185">Reference proteome</keyword>